<feature type="compositionally biased region" description="Basic and acidic residues" evidence="1">
    <location>
        <begin position="753"/>
        <end position="762"/>
    </location>
</feature>
<feature type="compositionally biased region" description="Basic and acidic residues" evidence="1">
    <location>
        <begin position="843"/>
        <end position="855"/>
    </location>
</feature>
<feature type="region of interest" description="Disordered" evidence="1">
    <location>
        <begin position="753"/>
        <end position="775"/>
    </location>
</feature>
<feature type="region of interest" description="Disordered" evidence="1">
    <location>
        <begin position="71"/>
        <end position="110"/>
    </location>
</feature>
<gene>
    <name evidence="3" type="ORF">QVD17_21306</name>
</gene>
<dbReference type="PANTHER" id="PTHR31286">
    <property type="entry name" value="GLYCINE-RICH CELL WALL STRUCTURAL PROTEIN 1.8-LIKE"/>
    <property type="match status" value="1"/>
</dbReference>
<feature type="compositionally biased region" description="Polar residues" evidence="1">
    <location>
        <begin position="763"/>
        <end position="772"/>
    </location>
</feature>
<feature type="region of interest" description="Disordered" evidence="1">
    <location>
        <begin position="836"/>
        <end position="857"/>
    </location>
</feature>
<name>A0AAD8NYZ9_TARER</name>
<dbReference type="Pfam" id="PF14111">
    <property type="entry name" value="DUF4283"/>
    <property type="match status" value="1"/>
</dbReference>
<reference evidence="3" key="1">
    <citation type="journal article" date="2023" name="bioRxiv">
        <title>Improved chromosome-level genome assembly for marigold (Tagetes erecta).</title>
        <authorList>
            <person name="Jiang F."/>
            <person name="Yuan L."/>
            <person name="Wang S."/>
            <person name="Wang H."/>
            <person name="Xu D."/>
            <person name="Wang A."/>
            <person name="Fan W."/>
        </authorList>
    </citation>
    <scope>NUCLEOTIDE SEQUENCE</scope>
    <source>
        <strain evidence="3">WSJ</strain>
        <tissue evidence="3">Leaf</tissue>
    </source>
</reference>
<dbReference type="InterPro" id="IPR025558">
    <property type="entry name" value="DUF4283"/>
</dbReference>
<proteinExistence type="predicted"/>
<feature type="compositionally biased region" description="Polar residues" evidence="1">
    <location>
        <begin position="88"/>
        <end position="98"/>
    </location>
</feature>
<protein>
    <recommendedName>
        <fullName evidence="2">DUF4283 domain-containing protein</fullName>
    </recommendedName>
</protein>
<sequence length="1068" mass="118178">MPVPSNPSQLSGRAGGLPEKPPDPLGVQTRSRSRTPLKELSIRKSSNNYPEVIHAGFKLFAAADDPGLSKLGSVKPDQDSIGDIDVDNSASSNLNDSMGTDDPSSFVPASQVLNSDPMVKHGKNSAQGKPSFPDLECSGNIIFVTKDNLNDICANTAASVYEFMHKIYEGGVVAVSIKKLSQEFISSELVEAAMIAYLSRACISPEFVNIMKPFIAYHILNPVFEAKFSKLLSYEFKVKEMVDQVCLDSGKYVKRKELTGQEGIGGLLYSSDGLQSPFCSILGESVLGEIVVERQPGTGKKARSIVVDDIMEEKVNNNGSKVKQVDTQRKVVKILEAKGKSRKTAVNKDESGGDGGFQPMGSRFFALKNSLYNACFNIGRIVYGTEKPVTSRMVTKMIEVPVLNKEANEMEDDGNDAASNGSEPLTVKILKKRVCVRKSDKEILEDLKWKEQKIKEEKAELVNNVQGIELVNNDKMSGGVMMFKAGESKESTAVREKLMGIGKSSYAAATSGVKSKEFNDSIKFTPPTMMENGELVVLVEPSIVEKAKYVYNNSLYGYFVGSYVRLDFVRFNLYKMWKKFGIKDISSNGNGVFYFKFQSEGGMEEVLKAGPWIVNNIPLCLKKWEPAICLSKPEPKSVPVWVVLKNLPLELWNTEWICKVVSCIGNPITFDNATKFRCANSGGAGGFARVLVEIEVKEKFPDYVKTIYLKEGEMTNKEILIQVEYHGMPINCKHCKVFGHLYDKCSMRPMTEDEKKLHEDNQNKVGSSNGKTVNVDEDGFQQASKRFWNVRPPAKQQNNGSWQRNKGPARTNIGTQWQQSGRKVNYTQHTVVNPSTGQIHENLSGKKKDDARNIDKAGGVSYNASSGGIGKSGNFGLHQQGKFSHPKYVKVNNIGKNAVRGDQGVKIQNRFNGLEQLGEEDTMLNDVHKPEVENVPNRDKDSIPPLKEPKKIFLGVPLTVKQEAEVMVVFNKRVAPEVGVFGKWSDAQCRYFKWLCLDNDFVEGLKHMIKEDESMDEEVESETDESAKFLFKGIKGESAVRKNHAQAIGINGSVTAPVLSSPVVNSVF</sequence>
<dbReference type="AlphaFoldDB" id="A0AAD8NYZ9"/>
<dbReference type="InterPro" id="IPR040256">
    <property type="entry name" value="At4g02000-like"/>
</dbReference>
<evidence type="ECO:0000256" key="1">
    <source>
        <dbReference type="SAM" id="MobiDB-lite"/>
    </source>
</evidence>
<dbReference type="EMBL" id="JAUHHV010000005">
    <property type="protein sequence ID" value="KAK1425941.1"/>
    <property type="molecule type" value="Genomic_DNA"/>
</dbReference>
<feature type="region of interest" description="Disordered" evidence="1">
    <location>
        <begin position="1"/>
        <end position="45"/>
    </location>
</feature>
<organism evidence="3 4">
    <name type="scientific">Tagetes erecta</name>
    <name type="common">African marigold</name>
    <dbReference type="NCBI Taxonomy" id="13708"/>
    <lineage>
        <taxon>Eukaryota</taxon>
        <taxon>Viridiplantae</taxon>
        <taxon>Streptophyta</taxon>
        <taxon>Embryophyta</taxon>
        <taxon>Tracheophyta</taxon>
        <taxon>Spermatophyta</taxon>
        <taxon>Magnoliopsida</taxon>
        <taxon>eudicotyledons</taxon>
        <taxon>Gunneridae</taxon>
        <taxon>Pentapetalae</taxon>
        <taxon>asterids</taxon>
        <taxon>campanulids</taxon>
        <taxon>Asterales</taxon>
        <taxon>Asteraceae</taxon>
        <taxon>Asteroideae</taxon>
        <taxon>Heliantheae alliance</taxon>
        <taxon>Tageteae</taxon>
        <taxon>Tagetes</taxon>
    </lineage>
</organism>
<feature type="compositionally biased region" description="Polar residues" evidence="1">
    <location>
        <begin position="1"/>
        <end position="11"/>
    </location>
</feature>
<evidence type="ECO:0000313" key="4">
    <source>
        <dbReference type="Proteomes" id="UP001229421"/>
    </source>
</evidence>
<keyword evidence="4" id="KW-1185">Reference proteome</keyword>
<evidence type="ECO:0000313" key="3">
    <source>
        <dbReference type="EMBL" id="KAK1425941.1"/>
    </source>
</evidence>
<accession>A0AAD8NYZ9</accession>
<dbReference type="Proteomes" id="UP001229421">
    <property type="component" value="Unassembled WGS sequence"/>
</dbReference>
<feature type="domain" description="DUF4283" evidence="2">
    <location>
        <begin position="552"/>
        <end position="629"/>
    </location>
</feature>
<comment type="caution">
    <text evidence="3">The sequence shown here is derived from an EMBL/GenBank/DDBJ whole genome shotgun (WGS) entry which is preliminary data.</text>
</comment>
<evidence type="ECO:0000259" key="2">
    <source>
        <dbReference type="Pfam" id="PF14111"/>
    </source>
</evidence>
<dbReference type="PANTHER" id="PTHR31286:SF165">
    <property type="entry name" value="DUF4283 DOMAIN-CONTAINING PROTEIN"/>
    <property type="match status" value="1"/>
</dbReference>